<dbReference type="EMBL" id="BGPR01110462">
    <property type="protein sequence ID" value="GBM89175.1"/>
    <property type="molecule type" value="Genomic_DNA"/>
</dbReference>
<evidence type="ECO:0000313" key="2">
    <source>
        <dbReference type="Proteomes" id="UP000499080"/>
    </source>
</evidence>
<sequence length="100" mass="11189">MWSDGIILLCHNTHNALKTQRLLQKLSGKSGAIPPYSPDLAPNLGSKHLSGTKFSSNRDVKTAAENWLSGKNHDFYQTELNKLVLCSDKCLHIVYGYMEK</sequence>
<protein>
    <recommendedName>
        <fullName evidence="3">Tc1-like transposase DDE domain-containing protein</fullName>
    </recommendedName>
</protein>
<organism evidence="1 2">
    <name type="scientific">Araneus ventricosus</name>
    <name type="common">Orbweaver spider</name>
    <name type="synonym">Epeira ventricosa</name>
    <dbReference type="NCBI Taxonomy" id="182803"/>
    <lineage>
        <taxon>Eukaryota</taxon>
        <taxon>Metazoa</taxon>
        <taxon>Ecdysozoa</taxon>
        <taxon>Arthropoda</taxon>
        <taxon>Chelicerata</taxon>
        <taxon>Arachnida</taxon>
        <taxon>Araneae</taxon>
        <taxon>Araneomorphae</taxon>
        <taxon>Entelegynae</taxon>
        <taxon>Araneoidea</taxon>
        <taxon>Araneidae</taxon>
        <taxon>Araneus</taxon>
    </lineage>
</organism>
<dbReference type="Gene3D" id="3.30.420.10">
    <property type="entry name" value="Ribonuclease H-like superfamily/Ribonuclease H"/>
    <property type="match status" value="1"/>
</dbReference>
<dbReference type="InterPro" id="IPR036397">
    <property type="entry name" value="RNaseH_sf"/>
</dbReference>
<name>A0A4Y2JH07_ARAVE</name>
<keyword evidence="2" id="KW-1185">Reference proteome</keyword>
<reference evidence="1 2" key="1">
    <citation type="journal article" date="2019" name="Sci. Rep.">
        <title>Orb-weaving spider Araneus ventricosus genome elucidates the spidroin gene catalogue.</title>
        <authorList>
            <person name="Kono N."/>
            <person name="Nakamura H."/>
            <person name="Ohtoshi R."/>
            <person name="Moran D.A.P."/>
            <person name="Shinohara A."/>
            <person name="Yoshida Y."/>
            <person name="Fujiwara M."/>
            <person name="Mori M."/>
            <person name="Tomita M."/>
            <person name="Arakawa K."/>
        </authorList>
    </citation>
    <scope>NUCLEOTIDE SEQUENCE [LARGE SCALE GENOMIC DNA]</scope>
</reference>
<dbReference type="Proteomes" id="UP000499080">
    <property type="component" value="Unassembled WGS sequence"/>
</dbReference>
<dbReference type="AlphaFoldDB" id="A0A4Y2JH07"/>
<gene>
    <name evidence="1" type="ORF">AVEN_235938_1</name>
</gene>
<comment type="caution">
    <text evidence="1">The sequence shown here is derived from an EMBL/GenBank/DDBJ whole genome shotgun (WGS) entry which is preliminary data.</text>
</comment>
<proteinExistence type="predicted"/>
<evidence type="ECO:0000313" key="1">
    <source>
        <dbReference type="EMBL" id="GBM89175.1"/>
    </source>
</evidence>
<accession>A0A4Y2JH07</accession>
<dbReference type="GO" id="GO:0003676">
    <property type="term" value="F:nucleic acid binding"/>
    <property type="evidence" value="ECO:0007669"/>
    <property type="project" value="InterPro"/>
</dbReference>
<evidence type="ECO:0008006" key="3">
    <source>
        <dbReference type="Google" id="ProtNLM"/>
    </source>
</evidence>